<keyword evidence="2" id="KW-1185">Reference proteome</keyword>
<dbReference type="Gene3D" id="3.40.640.10">
    <property type="entry name" value="Type I PLP-dependent aspartate aminotransferase-like (Major domain)"/>
    <property type="match status" value="1"/>
</dbReference>
<dbReference type="EMBL" id="CP003985">
    <property type="protein sequence ID" value="AGF78958.1"/>
    <property type="molecule type" value="Genomic_DNA"/>
</dbReference>
<name>M1P683_DESSD</name>
<dbReference type="PATRIC" id="fig|1167006.5.peg.2628"/>
<dbReference type="InterPro" id="IPR015421">
    <property type="entry name" value="PyrdxlP-dep_Trfase_major"/>
</dbReference>
<protein>
    <recommendedName>
        <fullName evidence="3">Pyridoxal phosphate-dependent enzyme</fullName>
    </recommendedName>
</protein>
<evidence type="ECO:0000313" key="2">
    <source>
        <dbReference type="Proteomes" id="UP000011721"/>
    </source>
</evidence>
<dbReference type="HOGENOM" id="CLU_890410_0_0_7"/>
<dbReference type="STRING" id="1167006.UWK_02419"/>
<proteinExistence type="predicted"/>
<sequence length="316" mass="36011">METVIENRASFVLYNVILSNMLHKGIMLLPANICPIVPATLFKTNTKFEFVDINAETLLVDCDSIIRRIRNSGDVASILVNSTFGFDSDFETFFNDVKSINEDILIINDKCLNIPSVESVVTSADVVLFSTGYSKYVDFSVGGYAFTKKEVNYIRESIPYREEDHDVLVRSFESALNKNSVYGYSDSDWLDGTFLDQGKKEYFKNIVDRVEEIARHKKIINNIYRENLKTGISLGNGYNDWRYTVVVNNKEEVLNEIFKNNLFASSHYQSLVGIFGGGKGVNAEQLHCKVINLFNDFRFSEEQAYSITKIINKYAK</sequence>
<reference evidence="2" key="1">
    <citation type="journal article" date="2013" name="Stand. Genomic Sci.">
        <title>Complete genome sequence of Desulfocapsa sulfexigens, a marine deltaproteobacterium specialized in disproportionating inorganic sulfur compounds.</title>
        <authorList>
            <person name="Finster K.W."/>
            <person name="Kjeldsen K.U."/>
            <person name="Kube M."/>
            <person name="Reinhardt R."/>
            <person name="Mussmann M."/>
            <person name="Amann R."/>
            <person name="Schreiber L."/>
        </authorList>
    </citation>
    <scope>NUCLEOTIDE SEQUENCE [LARGE SCALE GENOMIC DNA]</scope>
    <source>
        <strain evidence="2">DSM 10523 / SB164P1</strain>
    </source>
</reference>
<dbReference type="OrthoDB" id="7107810at2"/>
<dbReference type="RefSeq" id="WP_015404646.1">
    <property type="nucleotide sequence ID" value="NC_020304.1"/>
</dbReference>
<dbReference type="Proteomes" id="UP000011721">
    <property type="component" value="Chromosome"/>
</dbReference>
<gene>
    <name evidence="1" type="ordered locus">UWK_02419</name>
</gene>
<dbReference type="SUPFAM" id="SSF53383">
    <property type="entry name" value="PLP-dependent transferases"/>
    <property type="match status" value="1"/>
</dbReference>
<dbReference type="eggNOG" id="COG0399">
    <property type="taxonomic scope" value="Bacteria"/>
</dbReference>
<organism evidence="1 2">
    <name type="scientific">Desulfocapsa sulfexigens (strain DSM 10523 / SB164P1)</name>
    <dbReference type="NCBI Taxonomy" id="1167006"/>
    <lineage>
        <taxon>Bacteria</taxon>
        <taxon>Pseudomonadati</taxon>
        <taxon>Thermodesulfobacteriota</taxon>
        <taxon>Desulfobulbia</taxon>
        <taxon>Desulfobulbales</taxon>
        <taxon>Desulfocapsaceae</taxon>
        <taxon>Desulfocapsa</taxon>
    </lineage>
</organism>
<dbReference type="InterPro" id="IPR015424">
    <property type="entry name" value="PyrdxlP-dep_Trfase"/>
</dbReference>
<evidence type="ECO:0008006" key="3">
    <source>
        <dbReference type="Google" id="ProtNLM"/>
    </source>
</evidence>
<accession>M1P683</accession>
<dbReference type="AlphaFoldDB" id="M1P683"/>
<evidence type="ECO:0000313" key="1">
    <source>
        <dbReference type="EMBL" id="AGF78958.1"/>
    </source>
</evidence>
<dbReference type="KEGG" id="dsf:UWK_02419"/>